<dbReference type="InterPro" id="IPR036388">
    <property type="entry name" value="WH-like_DNA-bd_sf"/>
</dbReference>
<dbReference type="EMBL" id="FXXQ01000010">
    <property type="protein sequence ID" value="SMX24768.1"/>
    <property type="molecule type" value="Genomic_DNA"/>
</dbReference>
<evidence type="ECO:0000313" key="2">
    <source>
        <dbReference type="EMBL" id="SMX24768.1"/>
    </source>
</evidence>
<dbReference type="GO" id="GO:0003700">
    <property type="term" value="F:DNA-binding transcription factor activity"/>
    <property type="evidence" value="ECO:0007669"/>
    <property type="project" value="InterPro"/>
</dbReference>
<keyword evidence="3" id="KW-1185">Reference proteome</keyword>
<feature type="domain" description="HTH lysR-type" evidence="1">
    <location>
        <begin position="15"/>
        <end position="67"/>
    </location>
</feature>
<dbReference type="RefSeq" id="WP_141138307.1">
    <property type="nucleotide sequence ID" value="NZ_FXXQ01000010.1"/>
</dbReference>
<sequence length="296" mass="32864">MYETKSTSGVTVAMLRAFVCMSRNLNLSKTCQELGATRQTVRRHLTDLERIKGEPLFEVTDRQYQLTPFGHSSLDGAKSLLLHLDTWSGQSSLKKNFSDGLESSCYTDAEGREFFSQQHPVSKVALNGLPLLKKAFVAWGNAETCIEHEAMEAIRPYSVIYRKGPAGWVFVDIGMESAYAKWFGWAWSRSAIGKLMNEDNVGDEFNEFISGAYSRIYDEGGVRLDHLFAYLPKDGGDPVPVTFQRMLLGCVFPDGTPGLSVLAVITNQVEINALDEHHQTDIPDDLIMDCPPGLAA</sequence>
<dbReference type="InterPro" id="IPR036390">
    <property type="entry name" value="WH_DNA-bd_sf"/>
</dbReference>
<evidence type="ECO:0000313" key="3">
    <source>
        <dbReference type="Proteomes" id="UP000201838"/>
    </source>
</evidence>
<proteinExistence type="predicted"/>
<dbReference type="AlphaFoldDB" id="A0A238J240"/>
<dbReference type="InterPro" id="IPR000847">
    <property type="entry name" value="LysR_HTH_N"/>
</dbReference>
<dbReference type="OrthoDB" id="7649166at2"/>
<dbReference type="PROSITE" id="PS50931">
    <property type="entry name" value="HTH_LYSR"/>
    <property type="match status" value="1"/>
</dbReference>
<dbReference type="Pfam" id="PF00126">
    <property type="entry name" value="HTH_1"/>
    <property type="match status" value="1"/>
</dbReference>
<reference evidence="2 3" key="1">
    <citation type="submission" date="2017-05" db="EMBL/GenBank/DDBJ databases">
        <authorList>
            <person name="Song R."/>
            <person name="Chenine A.L."/>
            <person name="Ruprecht R.M."/>
        </authorList>
    </citation>
    <scope>NUCLEOTIDE SEQUENCE [LARGE SCALE GENOMIC DNA]</scope>
    <source>
        <strain evidence="2 3">CECT 8489</strain>
    </source>
</reference>
<dbReference type="SUPFAM" id="SSF46785">
    <property type="entry name" value="Winged helix' DNA-binding domain"/>
    <property type="match status" value="1"/>
</dbReference>
<dbReference type="Gene3D" id="1.10.10.10">
    <property type="entry name" value="Winged helix-like DNA-binding domain superfamily/Winged helix DNA-binding domain"/>
    <property type="match status" value="1"/>
</dbReference>
<gene>
    <name evidence="2" type="ORF">BOA8489_02897</name>
</gene>
<evidence type="ECO:0000259" key="1">
    <source>
        <dbReference type="PROSITE" id="PS50931"/>
    </source>
</evidence>
<dbReference type="Proteomes" id="UP000201838">
    <property type="component" value="Unassembled WGS sequence"/>
</dbReference>
<accession>A0A238J240</accession>
<name>A0A238J240_9RHOB</name>
<organism evidence="2 3">
    <name type="scientific">Boseongicola aestuarii</name>
    <dbReference type="NCBI Taxonomy" id="1470561"/>
    <lineage>
        <taxon>Bacteria</taxon>
        <taxon>Pseudomonadati</taxon>
        <taxon>Pseudomonadota</taxon>
        <taxon>Alphaproteobacteria</taxon>
        <taxon>Rhodobacterales</taxon>
        <taxon>Paracoccaceae</taxon>
        <taxon>Boseongicola</taxon>
    </lineage>
</organism>
<protein>
    <submittedName>
        <fullName evidence="2">Bacterial regulatory helix-turn-helix protein, lysR family</fullName>
    </submittedName>
</protein>